<dbReference type="EMBL" id="CP016539">
    <property type="protein sequence ID" value="ANU20572.1"/>
    <property type="molecule type" value="Genomic_DNA"/>
</dbReference>
<dbReference type="Proteomes" id="UP000092650">
    <property type="component" value="Chromosome"/>
</dbReference>
<dbReference type="AlphaFoldDB" id="A0A1C7EAX4"/>
<sequence>MASQKTLRICEHGHRYYKSSDCPTCPVCNEAQKPQHGFLRELSSPARNALLHQEIDTLEKLSGYRETDILALHGVGPASLPVLRQHLARAGLKFKN</sequence>
<dbReference type="Gene3D" id="1.10.150.20">
    <property type="entry name" value="5' to 3' exonuclease, C-terminal subdomain"/>
    <property type="match status" value="1"/>
</dbReference>
<evidence type="ECO:0000313" key="2">
    <source>
        <dbReference type="Proteomes" id="UP000092650"/>
    </source>
</evidence>
<accession>A0A1C7EAX4</accession>
<proteinExistence type="predicted"/>
<dbReference type="STRING" id="1038856.BBI15_10260"/>
<organism evidence="1 2">
    <name type="scientific">Planococcus plakortidis</name>
    <dbReference type="NCBI Taxonomy" id="1038856"/>
    <lineage>
        <taxon>Bacteria</taxon>
        <taxon>Bacillati</taxon>
        <taxon>Bacillota</taxon>
        <taxon>Bacilli</taxon>
        <taxon>Bacillales</taxon>
        <taxon>Caryophanaceae</taxon>
        <taxon>Planococcus</taxon>
    </lineage>
</organism>
<evidence type="ECO:0008006" key="3">
    <source>
        <dbReference type="Google" id="ProtNLM"/>
    </source>
</evidence>
<dbReference type="RefSeq" id="WP_068870715.1">
    <property type="nucleotide sequence ID" value="NZ_CP016539.2"/>
</dbReference>
<reference evidence="1" key="1">
    <citation type="submission" date="2016-10" db="EMBL/GenBank/DDBJ databases">
        <authorList>
            <person name="See-Too W.S."/>
        </authorList>
    </citation>
    <scope>NUCLEOTIDE SEQUENCE [LARGE SCALE GENOMIC DNA]</scope>
    <source>
        <strain evidence="1">DSM 23997</strain>
    </source>
</reference>
<protein>
    <recommendedName>
        <fullName evidence="3">RNA polymerase alpha subunit C-terminal domain-containing protein</fullName>
    </recommendedName>
</protein>
<name>A0A1C7EAX4_9BACL</name>
<dbReference type="OrthoDB" id="7950977at2"/>
<dbReference type="SUPFAM" id="SSF47789">
    <property type="entry name" value="C-terminal domain of RNA polymerase alpha subunit"/>
    <property type="match status" value="1"/>
</dbReference>
<keyword evidence="2" id="KW-1185">Reference proteome</keyword>
<dbReference type="KEGG" id="ppla:BBI15_10260"/>
<gene>
    <name evidence="1" type="ORF">BBI15_10260</name>
</gene>
<evidence type="ECO:0000313" key="1">
    <source>
        <dbReference type="EMBL" id="ANU20572.1"/>
    </source>
</evidence>
<dbReference type="NCBIfam" id="NF005841">
    <property type="entry name" value="PRK07758.1"/>
    <property type="match status" value="1"/>
</dbReference>